<sequence length="239" mass="25968">MPRTYALLQANVASHQAWCAARGQQACLPVLLNCGAGPEGKDCAVFTTYSDSASGWSTMCPDDVEVTANMELYIQKLLESGGTERGGDARSMQASARSPQEAADVPEPALARAGRALWRVAALRPLLRAATTAYVARMMSGQQQSTCQLVPLSQLIRELRLERIDLLKIDVERAELDVLSGLAPGQWQLVRQVVLEVHNLDGRLEAVRALLEGHGFSRVIAEQESGLQGSTIHNVYAMR</sequence>
<reference evidence="3 4" key="1">
    <citation type="journal article" date="2017" name="Mol. Biol. Evol.">
        <title>The 4-celled Tetrabaena socialis nuclear genome reveals the essential components for genetic control of cell number at the origin of multicellularity in the volvocine lineage.</title>
        <authorList>
            <person name="Featherston J."/>
            <person name="Arakaki Y."/>
            <person name="Hanschen E.R."/>
            <person name="Ferris P.J."/>
            <person name="Michod R.E."/>
            <person name="Olson B.J.S.C."/>
            <person name="Nozaki H."/>
            <person name="Durand P.M."/>
        </authorList>
    </citation>
    <scope>NUCLEOTIDE SEQUENCE [LARGE SCALE GENOMIC DNA]</scope>
    <source>
        <strain evidence="3 4">NIES-571</strain>
    </source>
</reference>
<comment type="caution">
    <text evidence="3">The sequence shown here is derived from an EMBL/GenBank/DDBJ whole genome shotgun (WGS) entry which is preliminary data.</text>
</comment>
<dbReference type="Pfam" id="PF05050">
    <property type="entry name" value="Methyltransf_21"/>
    <property type="match status" value="1"/>
</dbReference>
<dbReference type="NCBIfam" id="TIGR01444">
    <property type="entry name" value="fkbM_fam"/>
    <property type="match status" value="1"/>
</dbReference>
<protein>
    <submittedName>
        <fullName evidence="3">31-O-demethyl-FK506 methyltransferase FkbM</fullName>
    </submittedName>
</protein>
<feature type="domain" description="Methyltransferase FkbM" evidence="2">
    <location>
        <begin position="147"/>
        <end position="216"/>
    </location>
</feature>
<keyword evidence="3" id="KW-0489">Methyltransferase</keyword>
<organism evidence="3 4">
    <name type="scientific">Tetrabaena socialis</name>
    <dbReference type="NCBI Taxonomy" id="47790"/>
    <lineage>
        <taxon>Eukaryota</taxon>
        <taxon>Viridiplantae</taxon>
        <taxon>Chlorophyta</taxon>
        <taxon>core chlorophytes</taxon>
        <taxon>Chlorophyceae</taxon>
        <taxon>CS clade</taxon>
        <taxon>Chlamydomonadales</taxon>
        <taxon>Tetrabaenaceae</taxon>
        <taxon>Tetrabaena</taxon>
    </lineage>
</organism>
<dbReference type="Proteomes" id="UP000236333">
    <property type="component" value="Unassembled WGS sequence"/>
</dbReference>
<proteinExistence type="predicted"/>
<dbReference type="PANTHER" id="PTHR34203">
    <property type="entry name" value="METHYLTRANSFERASE, FKBM FAMILY PROTEIN"/>
    <property type="match status" value="1"/>
</dbReference>
<dbReference type="PANTHER" id="PTHR34203:SF13">
    <property type="entry name" value="EXPRESSED PROTEIN"/>
    <property type="match status" value="1"/>
</dbReference>
<accession>A0A2J7ZTS5</accession>
<keyword evidence="3" id="KW-0808">Transferase</keyword>
<dbReference type="GO" id="GO:0008168">
    <property type="term" value="F:methyltransferase activity"/>
    <property type="evidence" value="ECO:0007669"/>
    <property type="project" value="UniProtKB-KW"/>
</dbReference>
<dbReference type="Gene3D" id="3.40.50.150">
    <property type="entry name" value="Vaccinia Virus protein VP39"/>
    <property type="match status" value="1"/>
</dbReference>
<dbReference type="InterPro" id="IPR052514">
    <property type="entry name" value="SAM-dependent_MTase"/>
</dbReference>
<feature type="region of interest" description="Disordered" evidence="1">
    <location>
        <begin position="81"/>
        <end position="106"/>
    </location>
</feature>
<evidence type="ECO:0000313" key="4">
    <source>
        <dbReference type="Proteomes" id="UP000236333"/>
    </source>
</evidence>
<dbReference type="OrthoDB" id="5835829at2759"/>
<dbReference type="InterPro" id="IPR029063">
    <property type="entry name" value="SAM-dependent_MTases_sf"/>
</dbReference>
<name>A0A2J7ZTS5_9CHLO</name>
<dbReference type="GO" id="GO:0032259">
    <property type="term" value="P:methylation"/>
    <property type="evidence" value="ECO:0007669"/>
    <property type="project" value="UniProtKB-KW"/>
</dbReference>
<evidence type="ECO:0000313" key="3">
    <source>
        <dbReference type="EMBL" id="PNH03648.1"/>
    </source>
</evidence>
<dbReference type="SUPFAM" id="SSF53335">
    <property type="entry name" value="S-adenosyl-L-methionine-dependent methyltransferases"/>
    <property type="match status" value="1"/>
</dbReference>
<dbReference type="AlphaFoldDB" id="A0A2J7ZTS5"/>
<keyword evidence="4" id="KW-1185">Reference proteome</keyword>
<dbReference type="InterPro" id="IPR006342">
    <property type="entry name" value="FkbM_mtfrase"/>
</dbReference>
<evidence type="ECO:0000256" key="1">
    <source>
        <dbReference type="SAM" id="MobiDB-lite"/>
    </source>
</evidence>
<gene>
    <name evidence="3" type="ORF">TSOC_010277</name>
</gene>
<evidence type="ECO:0000259" key="2">
    <source>
        <dbReference type="Pfam" id="PF05050"/>
    </source>
</evidence>
<dbReference type="EMBL" id="PGGS01000480">
    <property type="protein sequence ID" value="PNH03648.1"/>
    <property type="molecule type" value="Genomic_DNA"/>
</dbReference>